<organism evidence="1">
    <name type="scientific">marine sediment metagenome</name>
    <dbReference type="NCBI Taxonomy" id="412755"/>
    <lineage>
        <taxon>unclassified sequences</taxon>
        <taxon>metagenomes</taxon>
        <taxon>ecological metagenomes</taxon>
    </lineage>
</organism>
<proteinExistence type="predicted"/>
<accession>X1ABR7</accession>
<sequence>GCGGGGGGGAGGVSSSSVTLIVAFCKTVAIGYPLSSSNLFIEMLRKESPNFWLSIVRVKRRTSVAPASTCLFISAAFNHTDDAGKEELLCNVVHDGNLTDAIFATDESLRKIEILYPDKPY</sequence>
<reference evidence="1" key="1">
    <citation type="journal article" date="2014" name="Front. Microbiol.">
        <title>High frequency of phylogenetically diverse reductive dehalogenase-homologous genes in deep subseafloor sedimentary metagenomes.</title>
        <authorList>
            <person name="Kawai M."/>
            <person name="Futagami T."/>
            <person name="Toyoda A."/>
            <person name="Takaki Y."/>
            <person name="Nishi S."/>
            <person name="Hori S."/>
            <person name="Arai W."/>
            <person name="Tsubouchi T."/>
            <person name="Morono Y."/>
            <person name="Uchiyama I."/>
            <person name="Ito T."/>
            <person name="Fujiyama A."/>
            <person name="Inagaki F."/>
            <person name="Takami H."/>
        </authorList>
    </citation>
    <scope>NUCLEOTIDE SEQUENCE</scope>
    <source>
        <strain evidence="1">Expedition CK06-06</strain>
    </source>
</reference>
<feature type="non-terminal residue" evidence="1">
    <location>
        <position position="1"/>
    </location>
</feature>
<dbReference type="EMBL" id="BART01001356">
    <property type="protein sequence ID" value="GAG67387.1"/>
    <property type="molecule type" value="Genomic_DNA"/>
</dbReference>
<comment type="caution">
    <text evidence="1">The sequence shown here is derived from an EMBL/GenBank/DDBJ whole genome shotgun (WGS) entry which is preliminary data.</text>
</comment>
<protein>
    <submittedName>
        <fullName evidence="1">Uncharacterized protein</fullName>
    </submittedName>
</protein>
<gene>
    <name evidence="1" type="ORF">S01H4_04889</name>
</gene>
<evidence type="ECO:0000313" key="1">
    <source>
        <dbReference type="EMBL" id="GAG67387.1"/>
    </source>
</evidence>
<dbReference type="AlphaFoldDB" id="X1ABR7"/>
<name>X1ABR7_9ZZZZ</name>